<dbReference type="InterPro" id="IPR029058">
    <property type="entry name" value="AB_hydrolase_fold"/>
</dbReference>
<dbReference type="EMBL" id="JAUMKJ010000001">
    <property type="protein sequence ID" value="MDO3675429.1"/>
    <property type="molecule type" value="Genomic_DNA"/>
</dbReference>
<dbReference type="PANTHER" id="PTHR40841:SF2">
    <property type="entry name" value="SIDEROPHORE-DEGRADING ESTERASE (EUROFUNG)"/>
    <property type="match status" value="1"/>
</dbReference>
<dbReference type="Pfam" id="PF00756">
    <property type="entry name" value="Esterase"/>
    <property type="match status" value="1"/>
</dbReference>
<evidence type="ECO:0000256" key="1">
    <source>
        <dbReference type="ARBA" id="ARBA00005622"/>
    </source>
</evidence>
<evidence type="ECO:0000313" key="3">
    <source>
        <dbReference type="EMBL" id="MDO3675429.1"/>
    </source>
</evidence>
<evidence type="ECO:0000256" key="2">
    <source>
        <dbReference type="ARBA" id="ARBA00022801"/>
    </source>
</evidence>
<proteinExistence type="inferred from homology"/>
<protein>
    <submittedName>
        <fullName evidence="3">Alpha/beta hydrolase-fold protein</fullName>
    </submittedName>
</protein>
<dbReference type="Proteomes" id="UP001168883">
    <property type="component" value="Unassembled WGS sequence"/>
</dbReference>
<keyword evidence="2 3" id="KW-0378">Hydrolase</keyword>
<gene>
    <name evidence="3" type="ORF">Q3C12_00320</name>
</gene>
<reference evidence="3" key="1">
    <citation type="submission" date="2023-07" db="EMBL/GenBank/DDBJ databases">
        <authorList>
            <person name="Aktuganov G."/>
            <person name="Boyko T."/>
            <person name="Delegan Y."/>
            <person name="Galimzianova N."/>
            <person name="Gilvanova E."/>
            <person name="Korobov V."/>
            <person name="Kuzmina L."/>
            <person name="Melentiev A."/>
            <person name="Milman P."/>
            <person name="Ryabova A."/>
            <person name="Stupak E."/>
            <person name="Yasakov T."/>
            <person name="Zharikova N."/>
            <person name="Zhurenko E."/>
        </authorList>
    </citation>
    <scope>NUCLEOTIDE SEQUENCE</scope>
    <source>
        <strain evidence="3">IB-739</strain>
    </source>
</reference>
<dbReference type="InterPro" id="IPR052558">
    <property type="entry name" value="Siderophore_Hydrolase_D"/>
</dbReference>
<dbReference type="SUPFAM" id="SSF53474">
    <property type="entry name" value="alpha/beta-Hydrolases"/>
    <property type="match status" value="1"/>
</dbReference>
<dbReference type="InterPro" id="IPR000801">
    <property type="entry name" value="Esterase-like"/>
</dbReference>
<keyword evidence="4" id="KW-1185">Reference proteome</keyword>
<comment type="caution">
    <text evidence="3">The sequence shown here is derived from an EMBL/GenBank/DDBJ whole genome shotgun (WGS) entry which is preliminary data.</text>
</comment>
<dbReference type="PANTHER" id="PTHR40841">
    <property type="entry name" value="SIDEROPHORE TRIACETYLFUSARININE C ESTERASE"/>
    <property type="match status" value="1"/>
</dbReference>
<dbReference type="GO" id="GO:0016787">
    <property type="term" value="F:hydrolase activity"/>
    <property type="evidence" value="ECO:0007669"/>
    <property type="project" value="UniProtKB-KW"/>
</dbReference>
<organism evidence="3 4">
    <name type="scientific">Paenibacillus ehimensis</name>
    <dbReference type="NCBI Taxonomy" id="79264"/>
    <lineage>
        <taxon>Bacteria</taxon>
        <taxon>Bacillati</taxon>
        <taxon>Bacillota</taxon>
        <taxon>Bacilli</taxon>
        <taxon>Bacillales</taxon>
        <taxon>Paenibacillaceae</taxon>
        <taxon>Paenibacillus</taxon>
    </lineage>
</organism>
<name>A0ABT8V1Y9_9BACL</name>
<evidence type="ECO:0000313" key="4">
    <source>
        <dbReference type="Proteomes" id="UP001168883"/>
    </source>
</evidence>
<accession>A0ABT8V1Y9</accession>
<comment type="similarity">
    <text evidence="1">Belongs to the esterase D family.</text>
</comment>
<dbReference type="Gene3D" id="3.40.50.1820">
    <property type="entry name" value="alpha/beta hydrolase"/>
    <property type="match status" value="1"/>
</dbReference>
<sequence length="304" mass="33899">MNGSVAVQSVSIEGDGSIVTFKPNEKSEVTLKDLTRSKVDIPWAEQWIMKSRDHHRRYQILVAKPPEEPPPAGFPVIYLLDANSVFGTMVEAVRLQSRRPDKTGIVPAVIVGIGYPVDGPFAPERFYDLTPAPTIQYLNRSDSMPLPEQGGADYFLTFIEEELKPQIEGEFQVDRSRQTIFGHSLGGLFVLYALFARPHAFQSYIAGSPSLHWNEPFLLEAEREFARGLQPAPNRIELLLGVGELEKTHISRNCDRALALSERLAALSGRGLDVEYKEFEGEGHVSVLPVLISRALRLALRPKP</sequence>